<dbReference type="Proteomes" id="UP000309033">
    <property type="component" value="Unassembled WGS sequence"/>
</dbReference>
<proteinExistence type="predicted"/>
<feature type="signal peptide" evidence="2">
    <location>
        <begin position="1"/>
        <end position="22"/>
    </location>
</feature>
<evidence type="ECO:0000256" key="1">
    <source>
        <dbReference type="SAM" id="Phobius"/>
    </source>
</evidence>
<keyword evidence="1" id="KW-0472">Membrane</keyword>
<evidence type="ECO:0000256" key="2">
    <source>
        <dbReference type="SAM" id="SignalP"/>
    </source>
</evidence>
<keyword evidence="4" id="KW-1185">Reference proteome</keyword>
<protein>
    <submittedName>
        <fullName evidence="3">Uncharacterized protein</fullName>
    </submittedName>
</protein>
<keyword evidence="1" id="KW-1133">Transmembrane helix</keyword>
<feature type="transmembrane region" description="Helical" evidence="1">
    <location>
        <begin position="185"/>
        <end position="218"/>
    </location>
</feature>
<sequence length="251" mass="27383">MSDPLRLAVRVIAVLMILAAPAACTDETTEITFQPTVLPVKLKWSDGDVGVEGDVGLVTPVGKIELNAGLPLPDTGGRSIYVIFRDKRASVDDVYRVKSGAGTFHAVVDGTADFSVDDQRVVIEVLRGTAKTIEFKKAERVPVQKGTGVIHKWTEYWQTTFHRPFSWSRWAYDDSTMHDWPPLGFVWFLVRLVVAIVLGVIDLLLFVVQVLAAIAFALAGTVAMNVVYGVAALVFLLVLLGFVSLLSTSLP</sequence>
<organism evidence="3 4">
    <name type="scientific">Microbispora triticiradicis</name>
    <dbReference type="NCBI Taxonomy" id="2200763"/>
    <lineage>
        <taxon>Bacteria</taxon>
        <taxon>Bacillati</taxon>
        <taxon>Actinomycetota</taxon>
        <taxon>Actinomycetes</taxon>
        <taxon>Streptosporangiales</taxon>
        <taxon>Streptosporangiaceae</taxon>
        <taxon>Microbispora</taxon>
    </lineage>
</organism>
<evidence type="ECO:0000313" key="4">
    <source>
        <dbReference type="Proteomes" id="UP000309033"/>
    </source>
</evidence>
<gene>
    <name evidence="3" type="ORF">FED44_09200</name>
</gene>
<comment type="caution">
    <text evidence="3">The sequence shown here is derived from an EMBL/GenBank/DDBJ whole genome shotgun (WGS) entry which is preliminary data.</text>
</comment>
<accession>A0A5R8ZAP2</accession>
<dbReference type="OrthoDB" id="3350195at2"/>
<feature type="transmembrane region" description="Helical" evidence="1">
    <location>
        <begin position="225"/>
        <end position="246"/>
    </location>
</feature>
<keyword evidence="2" id="KW-0732">Signal</keyword>
<dbReference type="AlphaFoldDB" id="A0A5R8ZAP2"/>
<feature type="chain" id="PRO_5024426337" evidence="2">
    <location>
        <begin position="23"/>
        <end position="251"/>
    </location>
</feature>
<dbReference type="EMBL" id="VANP01000003">
    <property type="protein sequence ID" value="TLP62137.1"/>
    <property type="molecule type" value="Genomic_DNA"/>
</dbReference>
<reference evidence="3" key="1">
    <citation type="submission" date="2019-05" db="EMBL/GenBank/DDBJ databases">
        <title>Isolation, diversity and antifungal activity of Actinobacteria from wheat.</title>
        <authorList>
            <person name="Yu B."/>
        </authorList>
    </citation>
    <scope>NUCLEOTIDE SEQUENCE [LARGE SCALE GENOMIC DNA]</scope>
    <source>
        <strain evidence="3">NEAU-HEGS1-5</strain>
    </source>
</reference>
<keyword evidence="1" id="KW-0812">Transmembrane</keyword>
<evidence type="ECO:0000313" key="3">
    <source>
        <dbReference type="EMBL" id="TLP62137.1"/>
    </source>
</evidence>
<name>A0A5R8ZAP2_9ACTN</name>